<sequence>MPNDACAADKTLADIAAREWSFRRRHVVRELGAYVPLRGELPKADVPTQTEKSRFWTAILQDLAEIDGTALSDAGQEDLLVLRHQVEALLRSQQFRDYERPFNGFTSFWDDTAASIREETFDQEQKYRHAITLMRDIPRYFRENIENMRLGLMRGFSQPSVVLPAVIKTIEAVLAQHPVDTDYFKPFLAFPPQIPPGTRDELRNEALSAINDAVLPAFADLLDFMRAVYSPAATQRISAAQLPDGPRYYEVKVREFTTLEIGAEEVYDTGLREVETCRENMMAAMRATGFSGSFADFLSFLKSDPQFYAKSAEELLMRAAWITKKVEGKLDRFFGLLPRRRFAIERVPDAIAPAYPMGTGGPGLYLVNTYNLTARPLYILPVLTLHEAVPGHCFQMSLAAENKSRPAFRSETYGIAYGNAWALYCEKRLGVAMEIYETPYELFGMWSFLMLRAVRMVVDVGIHAKSWEYERASRYMAENTGLPAQVVGAELNRYISWPGQALGYYLGMIAIERARDTAEQVLGEDFDIREFHDRILALGPVPMSVVETTIDLWIREKQSLQIHLA</sequence>
<keyword evidence="2" id="KW-1185">Reference proteome</keyword>
<dbReference type="Proteomes" id="UP000003947">
    <property type="component" value="Unassembled WGS sequence"/>
</dbReference>
<dbReference type="HOGENOM" id="CLU_018914_0_1_5"/>
<organism evidence="1 2">
    <name type="scientific">Microvirga lotononidis</name>
    <dbReference type="NCBI Taxonomy" id="864069"/>
    <lineage>
        <taxon>Bacteria</taxon>
        <taxon>Pseudomonadati</taxon>
        <taxon>Pseudomonadota</taxon>
        <taxon>Alphaproteobacteria</taxon>
        <taxon>Hyphomicrobiales</taxon>
        <taxon>Methylobacteriaceae</taxon>
        <taxon>Microvirga</taxon>
    </lineage>
</organism>
<evidence type="ECO:0008006" key="3">
    <source>
        <dbReference type="Google" id="ProtNLM"/>
    </source>
</evidence>
<dbReference type="RefSeq" id="WP_009490174.1">
    <property type="nucleotide sequence ID" value="NZ_CP141050.1"/>
</dbReference>
<protein>
    <recommendedName>
        <fullName evidence="3">DUF885 domain-containing protein</fullName>
    </recommendedName>
</protein>
<accession>I4Z1B6</accession>
<dbReference type="Pfam" id="PF05960">
    <property type="entry name" value="DUF885"/>
    <property type="match status" value="1"/>
</dbReference>
<dbReference type="EMBL" id="JH660640">
    <property type="protein sequence ID" value="EIM30008.1"/>
    <property type="molecule type" value="Genomic_DNA"/>
</dbReference>
<dbReference type="OrthoDB" id="9763405at2"/>
<dbReference type="STRING" id="864069.MicloDRAFT_00013290"/>
<reference evidence="1 2" key="1">
    <citation type="submission" date="2012-02" db="EMBL/GenBank/DDBJ databases">
        <title>Improved High-Quality Draft sequence of Microvirga sp. WSM3557.</title>
        <authorList>
            <consortium name="US DOE Joint Genome Institute"/>
            <person name="Lucas S."/>
            <person name="Han J."/>
            <person name="Lapidus A."/>
            <person name="Cheng J.-F."/>
            <person name="Goodwin L."/>
            <person name="Pitluck S."/>
            <person name="Peters L."/>
            <person name="Zhang X."/>
            <person name="Detter J.C."/>
            <person name="Han C."/>
            <person name="Tapia R."/>
            <person name="Land M."/>
            <person name="Hauser L."/>
            <person name="Kyrpides N."/>
            <person name="Ivanova N."/>
            <person name="Pagani I."/>
            <person name="Brau L."/>
            <person name="Yates R."/>
            <person name="O'Hara G."/>
            <person name="Rui T."/>
            <person name="Howieson J."/>
            <person name="Reeve W."/>
            <person name="Woyke T."/>
        </authorList>
    </citation>
    <scope>NUCLEOTIDE SEQUENCE [LARGE SCALE GENOMIC DNA]</scope>
    <source>
        <strain evidence="1 2">WSM3557</strain>
    </source>
</reference>
<dbReference type="InterPro" id="IPR010281">
    <property type="entry name" value="DUF885"/>
</dbReference>
<gene>
    <name evidence="1" type="ORF">MicloDRAFT_00013290</name>
</gene>
<evidence type="ECO:0000313" key="1">
    <source>
        <dbReference type="EMBL" id="EIM30008.1"/>
    </source>
</evidence>
<dbReference type="PATRIC" id="fig|864069.3.peg.1471"/>
<dbReference type="AlphaFoldDB" id="I4Z1B6"/>
<dbReference type="PANTHER" id="PTHR33361:SF2">
    <property type="entry name" value="DUF885 DOMAIN-CONTAINING PROTEIN"/>
    <property type="match status" value="1"/>
</dbReference>
<dbReference type="eggNOG" id="COG4805">
    <property type="taxonomic scope" value="Bacteria"/>
</dbReference>
<proteinExistence type="predicted"/>
<dbReference type="PANTHER" id="PTHR33361">
    <property type="entry name" value="GLR0591 PROTEIN"/>
    <property type="match status" value="1"/>
</dbReference>
<evidence type="ECO:0000313" key="2">
    <source>
        <dbReference type="Proteomes" id="UP000003947"/>
    </source>
</evidence>
<name>I4Z1B6_9HYPH</name>